<dbReference type="SUPFAM" id="SSF53474">
    <property type="entry name" value="alpha/beta-Hydrolases"/>
    <property type="match status" value="1"/>
</dbReference>
<evidence type="ECO:0000259" key="1">
    <source>
        <dbReference type="Pfam" id="PF12146"/>
    </source>
</evidence>
<reference evidence="2 3" key="1">
    <citation type="submission" date="2017-08" db="EMBL/GenBank/DDBJ databases">
        <title>Virgibacillus indicus sp. nov. and Virgibacillus profoundi sp. nov, two moderately halophilic bacteria isolated from marine sediment by using the Microfluidic Streak Plate.</title>
        <authorList>
            <person name="Xu B."/>
            <person name="Hu B."/>
            <person name="Wang J."/>
            <person name="Zhu Y."/>
            <person name="Huang L."/>
            <person name="Du W."/>
            <person name="Huang Y."/>
        </authorList>
    </citation>
    <scope>NUCLEOTIDE SEQUENCE [LARGE SCALE GENOMIC DNA]</scope>
    <source>
        <strain evidence="2 3">IO3-P2-C2</strain>
    </source>
</reference>
<dbReference type="GO" id="GO:0052689">
    <property type="term" value="F:carboxylic ester hydrolase activity"/>
    <property type="evidence" value="ECO:0007669"/>
    <property type="project" value="TreeGrafter"/>
</dbReference>
<dbReference type="PROSITE" id="PS51257">
    <property type="entry name" value="PROKAR_LIPOPROTEIN"/>
    <property type="match status" value="1"/>
</dbReference>
<dbReference type="AlphaFoldDB" id="A0A265NCC2"/>
<keyword evidence="2" id="KW-0378">Hydrolase</keyword>
<dbReference type="OrthoDB" id="9809549at2"/>
<evidence type="ECO:0000313" key="2">
    <source>
        <dbReference type="EMBL" id="OZU88916.1"/>
    </source>
</evidence>
<dbReference type="Gene3D" id="3.40.50.1820">
    <property type="entry name" value="alpha/beta hydrolase"/>
    <property type="match status" value="1"/>
</dbReference>
<name>A0A265NCC2_9BACI</name>
<dbReference type="Proteomes" id="UP000216498">
    <property type="component" value="Unassembled WGS sequence"/>
</dbReference>
<dbReference type="PANTHER" id="PTHR43265">
    <property type="entry name" value="ESTERASE ESTD"/>
    <property type="match status" value="1"/>
</dbReference>
<gene>
    <name evidence="2" type="ORF">CIL03_07800</name>
</gene>
<dbReference type="RefSeq" id="WP_094885275.1">
    <property type="nucleotide sequence ID" value="NZ_NPMS01000003.1"/>
</dbReference>
<protein>
    <submittedName>
        <fullName evidence="2">Alpha/beta hydrolase</fullName>
    </submittedName>
</protein>
<dbReference type="PANTHER" id="PTHR43265:SF1">
    <property type="entry name" value="ESTERASE ESTD"/>
    <property type="match status" value="1"/>
</dbReference>
<organism evidence="2 3">
    <name type="scientific">Virgibacillus indicus</name>
    <dbReference type="NCBI Taxonomy" id="2024554"/>
    <lineage>
        <taxon>Bacteria</taxon>
        <taxon>Bacillati</taxon>
        <taxon>Bacillota</taxon>
        <taxon>Bacilli</taxon>
        <taxon>Bacillales</taxon>
        <taxon>Bacillaceae</taxon>
        <taxon>Virgibacillus</taxon>
    </lineage>
</organism>
<sequence>MKKGLVWIFIVLILLIGCKDNNEEFSKGESEDMETVDGSWSGAIEIPNQPLNITVEFEKDDQLTGTISIPVQGVQNYPLSNIKVEENKLSFTMEIQNQFIMFDGTIDEGIIAGTFTQNGQTFPFELTRGEVKPIAEEDGDFLEVETKSGTLYGELKTPDSDGTFPIMIIIPGSGPTDRDGNSPGVQNDSLKLLAEGLEEHGIASLRYDKRGAGRNQGAVILEEEMDFDQFVDDAISWIQFLEKEKDYSTIGIIGHSQGSLVGMLAAQETNVEAFVSLAGAGSPIDEVLADQLSEQLSDELLKESEEILQQLKQGNTADNVSQELQSVFRPSVQPFLSSWMHYSPTEEIKKLEIPALIVNGKNDLQVPVSEAEKLHEAKGDSELVVIEKMNHVLKAAPEDRGGNLQTYGNPDLPLAKGLIKEITGFLAESDFINR</sequence>
<keyword evidence="3" id="KW-1185">Reference proteome</keyword>
<feature type="domain" description="Serine aminopeptidase S33" evidence="1">
    <location>
        <begin position="193"/>
        <end position="393"/>
    </location>
</feature>
<comment type="caution">
    <text evidence="2">The sequence shown here is derived from an EMBL/GenBank/DDBJ whole genome shotgun (WGS) entry which is preliminary data.</text>
</comment>
<dbReference type="Pfam" id="PF12146">
    <property type="entry name" value="Hydrolase_4"/>
    <property type="match status" value="1"/>
</dbReference>
<dbReference type="EMBL" id="NPMS01000003">
    <property type="protein sequence ID" value="OZU88916.1"/>
    <property type="molecule type" value="Genomic_DNA"/>
</dbReference>
<accession>A0A265NCC2</accession>
<proteinExistence type="predicted"/>
<dbReference type="InterPro" id="IPR022742">
    <property type="entry name" value="Hydrolase_4"/>
</dbReference>
<evidence type="ECO:0000313" key="3">
    <source>
        <dbReference type="Proteomes" id="UP000216498"/>
    </source>
</evidence>
<dbReference type="InterPro" id="IPR029058">
    <property type="entry name" value="AB_hydrolase_fold"/>
</dbReference>
<dbReference type="InterPro" id="IPR053145">
    <property type="entry name" value="AB_hydrolase_Est10"/>
</dbReference>